<evidence type="ECO:0000256" key="1">
    <source>
        <dbReference type="SAM" id="Phobius"/>
    </source>
</evidence>
<proteinExistence type="predicted"/>
<evidence type="ECO:0000313" key="2">
    <source>
        <dbReference type="EMBL" id="PPJ75739.1"/>
    </source>
</evidence>
<dbReference type="Proteomes" id="UP000238775">
    <property type="component" value="Unassembled WGS sequence"/>
</dbReference>
<dbReference type="EMBL" id="PGWZ01000323">
    <property type="protein sequence ID" value="PPJ75739.1"/>
    <property type="molecule type" value="Genomic_DNA"/>
</dbReference>
<reference evidence="2 3" key="1">
    <citation type="submission" date="2017-11" db="EMBL/GenBank/DDBJ databases">
        <authorList>
            <person name="Founou R.C."/>
            <person name="Founou L."/>
            <person name="Allam M."/>
            <person name="Ismail A."/>
            <person name="Essack S.Y."/>
        </authorList>
    </citation>
    <scope>NUCLEOTIDE SEQUENCE [LARGE SCALE GENOMIC DNA]</scope>
    <source>
        <strain evidence="2 3">G703N2B1</strain>
    </source>
</reference>
<gene>
    <name evidence="2" type="ORF">CV021_03960</name>
</gene>
<evidence type="ECO:0000313" key="3">
    <source>
        <dbReference type="Proteomes" id="UP000238775"/>
    </source>
</evidence>
<sequence length="74" mass="8661">MNLTKSIFILVYLISPISYLIIYSIFTLIRKNDILISIYQILPMLAIYYLVASVIASIFFEKIIKKIQDVNEKE</sequence>
<keyword evidence="1" id="KW-0472">Membrane</keyword>
<keyword evidence="1" id="KW-0812">Transmembrane</keyword>
<keyword evidence="1" id="KW-1133">Transmembrane helix</keyword>
<organism evidence="2 3">
    <name type="scientific">Staphylococcus aureus</name>
    <dbReference type="NCBI Taxonomy" id="1280"/>
    <lineage>
        <taxon>Bacteria</taxon>
        <taxon>Bacillati</taxon>
        <taxon>Bacillota</taxon>
        <taxon>Bacilli</taxon>
        <taxon>Bacillales</taxon>
        <taxon>Staphylococcaceae</taxon>
        <taxon>Staphylococcus</taxon>
    </lineage>
</organism>
<feature type="transmembrane region" description="Helical" evidence="1">
    <location>
        <begin position="38"/>
        <end position="60"/>
    </location>
</feature>
<protein>
    <submittedName>
        <fullName evidence="2">Uncharacterized protein</fullName>
    </submittedName>
</protein>
<comment type="caution">
    <text evidence="2">The sequence shown here is derived from an EMBL/GenBank/DDBJ whole genome shotgun (WGS) entry which is preliminary data.</text>
</comment>
<name>A0A7Z1SA52_STAAU</name>
<accession>A0A7Z1SA52</accession>
<dbReference type="AlphaFoldDB" id="A0A7Z1SA52"/>
<feature type="transmembrane region" description="Helical" evidence="1">
    <location>
        <begin position="7"/>
        <end position="26"/>
    </location>
</feature>